<dbReference type="InParanoid" id="A0A152A479"/>
<dbReference type="InterPro" id="IPR011050">
    <property type="entry name" value="Pectin_lyase_fold/virulence"/>
</dbReference>
<keyword evidence="8" id="KW-1185">Reference proteome</keyword>
<feature type="chain" id="PRO_5007593611" description="MACPF domain-containing protein" evidence="5">
    <location>
        <begin position="22"/>
        <end position="1142"/>
    </location>
</feature>
<evidence type="ECO:0000256" key="2">
    <source>
        <dbReference type="ARBA" id="ARBA00022525"/>
    </source>
</evidence>
<accession>A0A152A479</accession>
<dbReference type="PANTHER" id="PTHR45742">
    <property type="entry name" value="COMPLEMENT COMPONENT C6"/>
    <property type="match status" value="1"/>
</dbReference>
<organism evidence="7 8">
    <name type="scientific">Tieghemostelium lacteum</name>
    <name type="common">Slime mold</name>
    <name type="synonym">Dictyostelium lacteum</name>
    <dbReference type="NCBI Taxonomy" id="361077"/>
    <lineage>
        <taxon>Eukaryota</taxon>
        <taxon>Amoebozoa</taxon>
        <taxon>Evosea</taxon>
        <taxon>Eumycetozoa</taxon>
        <taxon>Dictyostelia</taxon>
        <taxon>Dictyosteliales</taxon>
        <taxon>Raperosteliaceae</taxon>
        <taxon>Tieghemostelium</taxon>
    </lineage>
</organism>
<protein>
    <recommendedName>
        <fullName evidence="6">MACPF domain-containing protein</fullName>
    </recommendedName>
</protein>
<dbReference type="Proteomes" id="UP000076078">
    <property type="component" value="Unassembled WGS sequence"/>
</dbReference>
<sequence>MNKIYIGLFIYFIILINRVTCQRHIYVDWKSKCVNGCGDSNQPFSNLQDAFEYLNSGSLGGLTADEVLPDRVIMSPGYYTGNKNSNIVVKSSVEIIAIEEKYLIPAQNIDVDLNQPVIDCALVSQGFIVKDIFKFKLINIGLHRCVGNQGGALQIENSNVEIVNSLFFRNNAINGGAIYAFNSVVTLISCRFIDNVATGMGTVIFGQDSNVNMLGIMEIPCRSDENYGSSLKNTIRVNNCVFNIWSIENWQLDFYCTDATIFVNDQPLLCSFSYETTDCPYLPGETVIYYDYFFSDKQEYSCPGEPNDLLCSQLENCLACAVCSCSFDGWSLEVYQGITTRSYWEWSGNINRYAVTADNMLKGLETFFNTNVGAVLSSYFKVPYDGKYIFKIVGKNLSIYSFNINSVQYLNFPPTPEFEVTKSIAITSAHVNSVTLRFVSYQDASLIDLAIYWKPENSDEDFKLFQPFYSKAICGDGIYDIGSEDYPGDSLYCPADFNGLTPMDSVCGNGICGEYPSDCFADCHMLFTDHCSEQAPTYPLGDIYSKDDFLGSTIDNQYLFSLPGLQLLSHGVDIVTDKFVNAPIFHFGYCDNSSFSTIHDLYRGYVYTVPEGIHAIPVPKCSYETQSDSYRTSSQMASEMSKETGLSVDAELGGSYWGISASASVAFSQEESVKAASELEKQTSGSIVSTKVECQTTKVQLDGSRLPFHKNFLKDLAEADTVERMRLVVKKYGQVYAKSADMGGRLTSVTVVSHESQNSYTTSDTEKHTELEFSIQVSAPILSVSGDVSVGIDNKISEERQQQFSKDSNRSTIITYGGPSGAYGPDIFGSNNFGSWASSVDLLPVPIRKQYDLIVNLIPPQWKVKGTTTDQTIQNLWTRAEYINMYSQLISNAGHDLEDNESIYYLNCPSCISQETLTISGFTRDPFTGVNTAYAKEVTVSESNIVFVAPLMEITGGVFPHDYEIIDLVNARSFIFGAPASQQALNRYVIRLTKPKAIVCRLNNCLSMPNLFFTLRGRLGSLEAMGAPIQTSNDIQFSFIGKYIGDIDSITISMKVQFTDDVSKINEFDFSTISVTQTCPNAAGDYGEGDLSKCQITKNQPLTTFYNVIYSSVNKSPSRLAYNKPITKSLSKKRLTPVPSVL</sequence>
<dbReference type="OMA" id="APLMEIT"/>
<dbReference type="Pfam" id="PF01823">
    <property type="entry name" value="MACPF"/>
    <property type="match status" value="1"/>
</dbReference>
<keyword evidence="5" id="KW-0732">Signal</keyword>
<keyword evidence="3" id="KW-0204">Cytolysis</keyword>
<dbReference type="AlphaFoldDB" id="A0A152A479"/>
<evidence type="ECO:0000313" key="7">
    <source>
        <dbReference type="EMBL" id="KYR00895.1"/>
    </source>
</evidence>
<dbReference type="PROSITE" id="PS51412">
    <property type="entry name" value="MACPF_2"/>
    <property type="match status" value="1"/>
</dbReference>
<reference evidence="7 8" key="1">
    <citation type="submission" date="2015-12" db="EMBL/GenBank/DDBJ databases">
        <title>Dictyostelia acquired genes for synthesis and detection of signals that induce cell-type specialization by lateral gene transfer from prokaryotes.</title>
        <authorList>
            <person name="Gloeckner G."/>
            <person name="Schaap P."/>
        </authorList>
    </citation>
    <scope>NUCLEOTIDE SEQUENCE [LARGE SCALE GENOMIC DNA]</scope>
    <source>
        <strain evidence="7 8">TK</strain>
    </source>
</reference>
<evidence type="ECO:0000256" key="1">
    <source>
        <dbReference type="ARBA" id="ARBA00004613"/>
    </source>
</evidence>
<evidence type="ECO:0000313" key="8">
    <source>
        <dbReference type="Proteomes" id="UP000076078"/>
    </source>
</evidence>
<proteinExistence type="predicted"/>
<dbReference type="GO" id="GO:0005576">
    <property type="term" value="C:extracellular region"/>
    <property type="evidence" value="ECO:0007669"/>
    <property type="project" value="UniProtKB-SubCell"/>
</dbReference>
<evidence type="ECO:0000259" key="6">
    <source>
        <dbReference type="PROSITE" id="PS51412"/>
    </source>
</evidence>
<comment type="subcellular location">
    <subcellularLocation>
        <location evidence="1">Secreted</location>
    </subcellularLocation>
</comment>
<dbReference type="GO" id="GO:0031640">
    <property type="term" value="P:killing of cells of another organism"/>
    <property type="evidence" value="ECO:0007669"/>
    <property type="project" value="UniProtKB-KW"/>
</dbReference>
<feature type="domain" description="MACPF" evidence="6">
    <location>
        <begin position="551"/>
        <end position="890"/>
    </location>
</feature>
<keyword evidence="2" id="KW-0964">Secreted</keyword>
<dbReference type="EMBL" id="LODT01000013">
    <property type="protein sequence ID" value="KYR00895.1"/>
    <property type="molecule type" value="Genomic_DNA"/>
</dbReference>
<dbReference type="PANTHER" id="PTHR45742:SF8">
    <property type="entry name" value="FLOCCULATION PROTEIN FLO11"/>
    <property type="match status" value="1"/>
</dbReference>
<gene>
    <name evidence="7" type="ORF">DLAC_02957</name>
</gene>
<dbReference type="OrthoDB" id="21110at2759"/>
<keyword evidence="4" id="KW-1015">Disulfide bond</keyword>
<evidence type="ECO:0000256" key="4">
    <source>
        <dbReference type="ARBA" id="ARBA00023157"/>
    </source>
</evidence>
<evidence type="ECO:0000256" key="3">
    <source>
        <dbReference type="ARBA" id="ARBA00022852"/>
    </source>
</evidence>
<feature type="signal peptide" evidence="5">
    <location>
        <begin position="1"/>
        <end position="21"/>
    </location>
</feature>
<evidence type="ECO:0000256" key="5">
    <source>
        <dbReference type="SAM" id="SignalP"/>
    </source>
</evidence>
<dbReference type="SUPFAM" id="SSF51126">
    <property type="entry name" value="Pectin lyase-like"/>
    <property type="match status" value="1"/>
</dbReference>
<name>A0A152A479_TIELA</name>
<comment type="caution">
    <text evidence="7">The sequence shown here is derived from an EMBL/GenBank/DDBJ whole genome shotgun (WGS) entry which is preliminary data.</text>
</comment>
<dbReference type="InterPro" id="IPR020864">
    <property type="entry name" value="MACPF"/>
</dbReference>